<dbReference type="EMBL" id="JATAAI010000006">
    <property type="protein sequence ID" value="KAK1745213.1"/>
    <property type="molecule type" value="Genomic_DNA"/>
</dbReference>
<reference evidence="2" key="1">
    <citation type="submission" date="2023-06" db="EMBL/GenBank/DDBJ databases">
        <title>Survivors Of The Sea: Transcriptome response of Skeletonema marinoi to long-term dormancy.</title>
        <authorList>
            <person name="Pinder M.I.M."/>
            <person name="Kourtchenko O."/>
            <person name="Robertson E.K."/>
            <person name="Larsson T."/>
            <person name="Maumus F."/>
            <person name="Osuna-Cruz C.M."/>
            <person name="Vancaester E."/>
            <person name="Stenow R."/>
            <person name="Vandepoele K."/>
            <person name="Ploug H."/>
            <person name="Bruchert V."/>
            <person name="Godhe A."/>
            <person name="Topel M."/>
        </authorList>
    </citation>
    <scope>NUCLEOTIDE SEQUENCE</scope>
    <source>
        <strain evidence="2">R05AC</strain>
    </source>
</reference>
<dbReference type="Proteomes" id="UP001224775">
    <property type="component" value="Unassembled WGS sequence"/>
</dbReference>
<proteinExistence type="predicted"/>
<evidence type="ECO:0000313" key="3">
    <source>
        <dbReference type="Proteomes" id="UP001224775"/>
    </source>
</evidence>
<gene>
    <name evidence="2" type="ORF">QTG54_004504</name>
</gene>
<comment type="caution">
    <text evidence="2">The sequence shown here is derived from an EMBL/GenBank/DDBJ whole genome shotgun (WGS) entry which is preliminary data.</text>
</comment>
<protein>
    <submittedName>
        <fullName evidence="2">Uncharacterized protein</fullName>
    </submittedName>
</protein>
<dbReference type="AlphaFoldDB" id="A0AAD9DGX4"/>
<name>A0AAD9DGX4_9STRA</name>
<sequence>MQQKEEAFISMPGYSGQVNDDQADTAGNWMSAKFKCKQHADNDTRTLDKLEIPRRGWWRWSQDG</sequence>
<evidence type="ECO:0000256" key="1">
    <source>
        <dbReference type="SAM" id="MobiDB-lite"/>
    </source>
</evidence>
<keyword evidence="3" id="KW-1185">Reference proteome</keyword>
<feature type="region of interest" description="Disordered" evidence="1">
    <location>
        <begin position="1"/>
        <end position="22"/>
    </location>
</feature>
<organism evidence="2 3">
    <name type="scientific">Skeletonema marinoi</name>
    <dbReference type="NCBI Taxonomy" id="267567"/>
    <lineage>
        <taxon>Eukaryota</taxon>
        <taxon>Sar</taxon>
        <taxon>Stramenopiles</taxon>
        <taxon>Ochrophyta</taxon>
        <taxon>Bacillariophyta</taxon>
        <taxon>Coscinodiscophyceae</taxon>
        <taxon>Thalassiosirophycidae</taxon>
        <taxon>Thalassiosirales</taxon>
        <taxon>Skeletonemataceae</taxon>
        <taxon>Skeletonema</taxon>
        <taxon>Skeletonema marinoi-dohrnii complex</taxon>
    </lineage>
</organism>
<accession>A0AAD9DGX4</accession>
<evidence type="ECO:0000313" key="2">
    <source>
        <dbReference type="EMBL" id="KAK1745213.1"/>
    </source>
</evidence>